<accession>A0A3V2P180</accession>
<dbReference type="InterPro" id="IPR013762">
    <property type="entry name" value="Integrase-like_cat_sf"/>
</dbReference>
<dbReference type="SUPFAM" id="SSF56349">
    <property type="entry name" value="DNA breaking-rejoining enzymes"/>
    <property type="match status" value="1"/>
</dbReference>
<name>A0A3V2P180_SALET</name>
<dbReference type="PROSITE" id="PS51898">
    <property type="entry name" value="TYR_RECOMBINASE"/>
    <property type="match status" value="1"/>
</dbReference>
<keyword evidence="2" id="KW-0229">DNA integration</keyword>
<dbReference type="Gene3D" id="1.10.150.130">
    <property type="match status" value="1"/>
</dbReference>
<comment type="caution">
    <text evidence="6">The sequence shown here is derived from an EMBL/GenBank/DDBJ whole genome shotgun (WGS) entry which is preliminary data.</text>
</comment>
<sequence>MAGDNKLTDKALKAMYGKTRERQLTIADGRGLSVRVSKNGAISFVFFFRIGGRESAPVWMTLGKYPDMTLKQAREKRDECRSWLAEGLDPRRENKIKKDNAFNPVTVKDAIDYWFENYAKENRKEIKKGYNKYVNYIFPYIGDYPVDKCSLSDWIKCFDRVRKKAPVQSAAILVELKQIFKFCRVRQYVICNTLNDLMPCDVGKYQEKRDRMLSEKQVSDVWRIYFHEKEKSRAMLYKKRMAVLCLAFGCRLSEARLSTWEEWDFDNWIWTVPKEHSKNGREIVRPVPHKMRQWIVNLHAETKRRVYILGELKSAPAASTEGCSNYITLKHESRWSLHDMRRVFSTGLNDMGIDFFIVEQLLGHSIRGVAGIYNRSRYIPQKLEALNRWIDYLDNLAGVENVVKVLKVRKTA</sequence>
<evidence type="ECO:0000256" key="4">
    <source>
        <dbReference type="ARBA" id="ARBA00023172"/>
    </source>
</evidence>
<protein>
    <submittedName>
        <fullName evidence="6">Integrase</fullName>
    </submittedName>
</protein>
<dbReference type="InterPro" id="IPR038488">
    <property type="entry name" value="Integrase_DNA-bd_sf"/>
</dbReference>
<dbReference type="PANTHER" id="PTHR30629:SF2">
    <property type="entry name" value="PROPHAGE INTEGRASE INTS-RELATED"/>
    <property type="match status" value="1"/>
</dbReference>
<dbReference type="InterPro" id="IPR050808">
    <property type="entry name" value="Phage_Integrase"/>
</dbReference>
<dbReference type="EMBL" id="AAACIV010000048">
    <property type="protein sequence ID" value="EAA7255970.1"/>
    <property type="molecule type" value="Genomic_DNA"/>
</dbReference>
<gene>
    <name evidence="6" type="ORF">DSF98_25525</name>
</gene>
<organism evidence="6">
    <name type="scientific">Salmonella enterica I</name>
    <dbReference type="NCBI Taxonomy" id="59201"/>
    <lineage>
        <taxon>Bacteria</taxon>
        <taxon>Pseudomonadati</taxon>
        <taxon>Pseudomonadota</taxon>
        <taxon>Gammaproteobacteria</taxon>
        <taxon>Enterobacterales</taxon>
        <taxon>Enterobacteriaceae</taxon>
        <taxon>Salmonella</taxon>
    </lineage>
</organism>
<dbReference type="Gene3D" id="3.30.160.390">
    <property type="entry name" value="Integrase, DNA-binding domain"/>
    <property type="match status" value="1"/>
</dbReference>
<reference evidence="6" key="1">
    <citation type="submission" date="2018-07" db="EMBL/GenBank/DDBJ databases">
        <authorList>
            <person name="Ashton P.M."/>
            <person name="Dallman T."/>
            <person name="Nair S."/>
            <person name="De Pinna E."/>
            <person name="Peters T."/>
            <person name="Grant K."/>
        </authorList>
    </citation>
    <scope>NUCLEOTIDE SEQUENCE [LARGE SCALE GENOMIC DNA]</scope>
    <source>
        <strain evidence="6">440016</strain>
    </source>
</reference>
<dbReference type="InterPro" id="IPR011010">
    <property type="entry name" value="DNA_brk_join_enz"/>
</dbReference>
<proteinExistence type="inferred from homology"/>
<dbReference type="GO" id="GO:0015074">
    <property type="term" value="P:DNA integration"/>
    <property type="evidence" value="ECO:0007669"/>
    <property type="project" value="UniProtKB-KW"/>
</dbReference>
<keyword evidence="4" id="KW-0233">DNA recombination</keyword>
<evidence type="ECO:0000313" key="6">
    <source>
        <dbReference type="EMBL" id="EAA7255970.1"/>
    </source>
</evidence>
<dbReference type="GO" id="GO:0003677">
    <property type="term" value="F:DNA binding"/>
    <property type="evidence" value="ECO:0007669"/>
    <property type="project" value="UniProtKB-KW"/>
</dbReference>
<evidence type="ECO:0000256" key="2">
    <source>
        <dbReference type="ARBA" id="ARBA00022908"/>
    </source>
</evidence>
<evidence type="ECO:0000256" key="1">
    <source>
        <dbReference type="ARBA" id="ARBA00008857"/>
    </source>
</evidence>
<dbReference type="Pfam" id="PF13356">
    <property type="entry name" value="Arm-DNA-bind_3"/>
    <property type="match status" value="1"/>
</dbReference>
<dbReference type="Pfam" id="PF00589">
    <property type="entry name" value="Phage_integrase"/>
    <property type="match status" value="1"/>
</dbReference>
<comment type="similarity">
    <text evidence="1">Belongs to the 'phage' integrase family.</text>
</comment>
<evidence type="ECO:0000259" key="5">
    <source>
        <dbReference type="PROSITE" id="PS51898"/>
    </source>
</evidence>
<dbReference type="InterPro" id="IPR010998">
    <property type="entry name" value="Integrase_recombinase_N"/>
</dbReference>
<feature type="domain" description="Tyr recombinase" evidence="5">
    <location>
        <begin position="208"/>
        <end position="388"/>
    </location>
</feature>
<dbReference type="Proteomes" id="UP000839682">
    <property type="component" value="Unassembled WGS sequence"/>
</dbReference>
<dbReference type="PANTHER" id="PTHR30629">
    <property type="entry name" value="PROPHAGE INTEGRASE"/>
    <property type="match status" value="1"/>
</dbReference>
<dbReference type="CDD" id="cd00801">
    <property type="entry name" value="INT_P4_C"/>
    <property type="match status" value="1"/>
</dbReference>
<dbReference type="InterPro" id="IPR025166">
    <property type="entry name" value="Integrase_DNA_bind_dom"/>
</dbReference>
<dbReference type="Gene3D" id="1.10.443.10">
    <property type="entry name" value="Intergrase catalytic core"/>
    <property type="match status" value="1"/>
</dbReference>
<dbReference type="AlphaFoldDB" id="A0A3V2P180"/>
<dbReference type="GO" id="GO:0006310">
    <property type="term" value="P:DNA recombination"/>
    <property type="evidence" value="ECO:0007669"/>
    <property type="project" value="UniProtKB-KW"/>
</dbReference>
<evidence type="ECO:0000256" key="3">
    <source>
        <dbReference type="ARBA" id="ARBA00023125"/>
    </source>
</evidence>
<dbReference type="InterPro" id="IPR002104">
    <property type="entry name" value="Integrase_catalytic"/>
</dbReference>
<keyword evidence="3" id="KW-0238">DNA-binding</keyword>